<dbReference type="SMART" id="SM01372">
    <property type="entry name" value="E2F_TDP"/>
    <property type="match status" value="1"/>
</dbReference>
<keyword evidence="5" id="KW-1185">Reference proteome</keyword>
<evidence type="ECO:0000313" key="4">
    <source>
        <dbReference type="EMBL" id="CAB3407404.1"/>
    </source>
</evidence>
<dbReference type="GO" id="GO:0005634">
    <property type="term" value="C:nucleus"/>
    <property type="evidence" value="ECO:0007669"/>
    <property type="project" value="UniProtKB-SubCell"/>
</dbReference>
<dbReference type="SUPFAM" id="SSF103657">
    <property type="entry name" value="BAR/IMD domain-like"/>
    <property type="match status" value="1"/>
</dbReference>
<keyword evidence="2" id="KW-0539">Nucleus</keyword>
<dbReference type="InterPro" id="IPR036390">
    <property type="entry name" value="WH_DNA-bd_sf"/>
</dbReference>
<comment type="subcellular location">
    <subcellularLocation>
        <location evidence="2">Nucleus</location>
    </subcellularLocation>
</comment>
<name>A0A8S1F1C9_9PELO</name>
<dbReference type="InterPro" id="IPR004148">
    <property type="entry name" value="BAR_dom"/>
</dbReference>
<organism evidence="4 5">
    <name type="scientific">Caenorhabditis bovis</name>
    <dbReference type="NCBI Taxonomy" id="2654633"/>
    <lineage>
        <taxon>Eukaryota</taxon>
        <taxon>Metazoa</taxon>
        <taxon>Ecdysozoa</taxon>
        <taxon>Nematoda</taxon>
        <taxon>Chromadorea</taxon>
        <taxon>Rhabditida</taxon>
        <taxon>Rhabditina</taxon>
        <taxon>Rhabditomorpha</taxon>
        <taxon>Rhabditoidea</taxon>
        <taxon>Rhabditidae</taxon>
        <taxon>Peloderinae</taxon>
        <taxon>Caenorhabditis</taxon>
    </lineage>
</organism>
<protein>
    <recommendedName>
        <fullName evidence="3">E2F/DP family winged-helix DNA-binding domain-containing protein</fullName>
    </recommendedName>
</protein>
<dbReference type="Gene3D" id="1.10.10.10">
    <property type="entry name" value="Winged helix-like DNA-binding domain superfamily/Winged helix DNA-binding domain"/>
    <property type="match status" value="1"/>
</dbReference>
<dbReference type="EMBL" id="CADEPM010000006">
    <property type="protein sequence ID" value="CAB3407404.1"/>
    <property type="molecule type" value="Genomic_DNA"/>
</dbReference>
<dbReference type="Pfam" id="PF03114">
    <property type="entry name" value="BAR"/>
    <property type="match status" value="1"/>
</dbReference>
<accession>A0A8S1F1C9</accession>
<comment type="similarity">
    <text evidence="1 2">Belongs to the E2F/DP family.</text>
</comment>
<keyword evidence="2" id="KW-0805">Transcription regulation</keyword>
<comment type="caution">
    <text evidence="4">The sequence shown here is derived from an EMBL/GenBank/DDBJ whole genome shotgun (WGS) entry which is preliminary data.</text>
</comment>
<dbReference type="GO" id="GO:0003677">
    <property type="term" value="F:DNA binding"/>
    <property type="evidence" value="ECO:0007669"/>
    <property type="project" value="UniProtKB-KW"/>
</dbReference>
<evidence type="ECO:0000313" key="5">
    <source>
        <dbReference type="Proteomes" id="UP000494206"/>
    </source>
</evidence>
<dbReference type="GO" id="GO:0005737">
    <property type="term" value="C:cytoplasm"/>
    <property type="evidence" value="ECO:0007669"/>
    <property type="project" value="InterPro"/>
</dbReference>
<dbReference type="OrthoDB" id="443981at2759"/>
<dbReference type="InterPro" id="IPR027267">
    <property type="entry name" value="AH/BAR_dom_sf"/>
</dbReference>
<dbReference type="Proteomes" id="UP000494206">
    <property type="component" value="Unassembled WGS sequence"/>
</dbReference>
<evidence type="ECO:0000259" key="3">
    <source>
        <dbReference type="SMART" id="SM01372"/>
    </source>
</evidence>
<reference evidence="4 5" key="1">
    <citation type="submission" date="2020-04" db="EMBL/GenBank/DDBJ databases">
        <authorList>
            <person name="Laetsch R D."/>
            <person name="Stevens L."/>
            <person name="Kumar S."/>
            <person name="Blaxter L. M."/>
        </authorList>
    </citation>
    <scope>NUCLEOTIDE SEQUENCE [LARGE SCALE GENOMIC DNA]</scope>
</reference>
<dbReference type="InterPro" id="IPR036388">
    <property type="entry name" value="WH-like_DNA-bd_sf"/>
</dbReference>
<evidence type="ECO:0000256" key="1">
    <source>
        <dbReference type="ARBA" id="ARBA00010940"/>
    </source>
</evidence>
<sequence length="275" mass="30273">MSLSGLRKQFNKANQYLSETMGAAEPTKLDDIFNEMEKNIDTTYSLITDLVAGTNEYLQPNPAIGDAMMDVVVGGGGGGDELALLLGGTDLKRVLDAINAAVSPRFANSLTVVTKKLLAVKKATGARLVNVNTMARLLRIPRRRLYDVMAVLEGVGLAHKLDLNRFRLTFAYETELMLNDCRCMKAHEALIDEAIGWLRAHLDETVLNPINTLYSYVSIGELERQNAKIGMRLTAGVELEIADPQPSGVFQLKARNCDSEVFLMDSGRLIELQKL</sequence>
<keyword evidence="2" id="KW-0804">Transcription</keyword>
<dbReference type="AlphaFoldDB" id="A0A8S1F1C9"/>
<dbReference type="GO" id="GO:0006355">
    <property type="term" value="P:regulation of DNA-templated transcription"/>
    <property type="evidence" value="ECO:0007669"/>
    <property type="project" value="InterPro"/>
</dbReference>
<dbReference type="Gene3D" id="1.20.1270.60">
    <property type="entry name" value="Arfaptin homology (AH) domain/BAR domain"/>
    <property type="match status" value="1"/>
</dbReference>
<dbReference type="Pfam" id="PF02319">
    <property type="entry name" value="WHD_E2F_TDP"/>
    <property type="match status" value="1"/>
</dbReference>
<dbReference type="InterPro" id="IPR003316">
    <property type="entry name" value="E2F_WHTH_DNA-bd_dom"/>
</dbReference>
<dbReference type="SUPFAM" id="SSF46785">
    <property type="entry name" value="Winged helix' DNA-binding domain"/>
    <property type="match status" value="1"/>
</dbReference>
<feature type="domain" description="E2F/DP family winged-helix DNA-binding" evidence="3">
    <location>
        <begin position="105"/>
        <end position="170"/>
    </location>
</feature>
<proteinExistence type="inferred from homology"/>
<dbReference type="GO" id="GO:0005667">
    <property type="term" value="C:transcription regulator complex"/>
    <property type="evidence" value="ECO:0007669"/>
    <property type="project" value="InterPro"/>
</dbReference>
<keyword evidence="2" id="KW-0238">DNA-binding</keyword>
<gene>
    <name evidence="4" type="ORF">CBOVIS_LOCUS9340</name>
</gene>
<evidence type="ECO:0000256" key="2">
    <source>
        <dbReference type="RuleBase" id="RU003796"/>
    </source>
</evidence>